<dbReference type="AlphaFoldDB" id="A0A7S7NU40"/>
<dbReference type="InterPro" id="IPR013022">
    <property type="entry name" value="Xyl_isomerase-like_TIM-brl"/>
</dbReference>
<feature type="signal peptide" evidence="1">
    <location>
        <begin position="1"/>
        <end position="26"/>
    </location>
</feature>
<proteinExistence type="predicted"/>
<evidence type="ECO:0000259" key="2">
    <source>
        <dbReference type="Pfam" id="PF01261"/>
    </source>
</evidence>
<dbReference type="InterPro" id="IPR006311">
    <property type="entry name" value="TAT_signal"/>
</dbReference>
<dbReference type="Proteomes" id="UP000593892">
    <property type="component" value="Chromosome"/>
</dbReference>
<dbReference type="PANTHER" id="PTHR12110">
    <property type="entry name" value="HYDROXYPYRUVATE ISOMERASE"/>
    <property type="match status" value="1"/>
</dbReference>
<dbReference type="GO" id="GO:0016853">
    <property type="term" value="F:isomerase activity"/>
    <property type="evidence" value="ECO:0007669"/>
    <property type="project" value="UniProtKB-KW"/>
</dbReference>
<sequence length="275" mass="29642">MTPFTRRTMFAGAAALAATLPATLEAAAGAAPGITIGVATYSLRKFSRAQAIETLKKLNVQALSIKEFHLKYSDTAEQTAAGAKEFRDAGFQILSGGNIALTKPDELRKMFEYGKAAGMPVIVCAPSHETLPAVEKLVKEFNIKAAIHNHGPEDKHFPSPQSVLAAVKGMDPRMGLCIDIGHTTRAKADLVASIKEAGPRLFDMHAKDLVFENGKWTQVAVGDGNIPIVEMFKTLHALKYKGGVMLEYEINADDPYPGMERSLSYMRGVRAVLGA</sequence>
<reference evidence="3 4" key="1">
    <citation type="submission" date="2020-10" db="EMBL/GenBank/DDBJ databases">
        <title>Complete genome sequence of Paludibaculum fermentans P105T, a facultatively anaerobic acidobacterium capable of dissimilatory Fe(III) reduction.</title>
        <authorList>
            <person name="Dedysh S.N."/>
            <person name="Beletsky A.V."/>
            <person name="Kulichevskaya I.S."/>
            <person name="Mardanov A.V."/>
            <person name="Ravin N.V."/>
        </authorList>
    </citation>
    <scope>NUCLEOTIDE SEQUENCE [LARGE SCALE GENOMIC DNA]</scope>
    <source>
        <strain evidence="3 4">P105</strain>
    </source>
</reference>
<keyword evidence="4" id="KW-1185">Reference proteome</keyword>
<evidence type="ECO:0000313" key="3">
    <source>
        <dbReference type="EMBL" id="QOY89279.1"/>
    </source>
</evidence>
<dbReference type="Pfam" id="PF01261">
    <property type="entry name" value="AP_endonuc_2"/>
    <property type="match status" value="1"/>
</dbReference>
<evidence type="ECO:0000256" key="1">
    <source>
        <dbReference type="SAM" id="SignalP"/>
    </source>
</evidence>
<dbReference type="EMBL" id="CP063849">
    <property type="protein sequence ID" value="QOY89279.1"/>
    <property type="molecule type" value="Genomic_DNA"/>
</dbReference>
<organism evidence="3 4">
    <name type="scientific">Paludibaculum fermentans</name>
    <dbReference type="NCBI Taxonomy" id="1473598"/>
    <lineage>
        <taxon>Bacteria</taxon>
        <taxon>Pseudomonadati</taxon>
        <taxon>Acidobacteriota</taxon>
        <taxon>Terriglobia</taxon>
        <taxon>Bryobacterales</taxon>
        <taxon>Bryobacteraceae</taxon>
        <taxon>Paludibaculum</taxon>
    </lineage>
</organism>
<accession>A0A7S7NU40</accession>
<keyword evidence="3" id="KW-0413">Isomerase</keyword>
<dbReference type="SUPFAM" id="SSF51658">
    <property type="entry name" value="Xylose isomerase-like"/>
    <property type="match status" value="1"/>
</dbReference>
<dbReference type="PROSITE" id="PS51318">
    <property type="entry name" value="TAT"/>
    <property type="match status" value="1"/>
</dbReference>
<dbReference type="RefSeq" id="WP_194450941.1">
    <property type="nucleotide sequence ID" value="NZ_CP063849.1"/>
</dbReference>
<evidence type="ECO:0000313" key="4">
    <source>
        <dbReference type="Proteomes" id="UP000593892"/>
    </source>
</evidence>
<keyword evidence="1" id="KW-0732">Signal</keyword>
<dbReference type="Gene3D" id="3.20.20.150">
    <property type="entry name" value="Divalent-metal-dependent TIM barrel enzymes"/>
    <property type="match status" value="1"/>
</dbReference>
<dbReference type="InterPro" id="IPR036237">
    <property type="entry name" value="Xyl_isomerase-like_sf"/>
</dbReference>
<protein>
    <submittedName>
        <fullName evidence="3">Sugar phosphate isomerase/epimerase</fullName>
    </submittedName>
</protein>
<name>A0A7S7NU40_PALFE</name>
<dbReference type="KEGG" id="pfer:IRI77_04800"/>
<dbReference type="InterPro" id="IPR050312">
    <property type="entry name" value="IolE/XylAMocC-like"/>
</dbReference>
<gene>
    <name evidence="3" type="ORF">IRI77_04800</name>
</gene>
<dbReference type="PANTHER" id="PTHR12110:SF41">
    <property type="entry name" value="INOSOSE DEHYDRATASE"/>
    <property type="match status" value="1"/>
</dbReference>
<feature type="domain" description="Xylose isomerase-like TIM barrel" evidence="2">
    <location>
        <begin position="107"/>
        <end position="267"/>
    </location>
</feature>
<feature type="chain" id="PRO_5032705437" evidence="1">
    <location>
        <begin position="27"/>
        <end position="275"/>
    </location>
</feature>